<comment type="cofactor">
    <cofactor evidence="1">
        <name>Mg(2+)</name>
        <dbReference type="ChEBI" id="CHEBI:18420"/>
    </cofactor>
</comment>
<evidence type="ECO:0000259" key="4">
    <source>
        <dbReference type="PROSITE" id="PS51462"/>
    </source>
</evidence>
<feature type="domain" description="Nudix hydrolase" evidence="4">
    <location>
        <begin position="24"/>
        <end position="148"/>
    </location>
</feature>
<dbReference type="PANTHER" id="PTHR43046:SF16">
    <property type="entry name" value="ADP-RIBOSE PYROPHOSPHATASE YJHB-RELATED"/>
    <property type="match status" value="1"/>
</dbReference>
<organism evidence="5">
    <name type="scientific">Caldilinea aerophila</name>
    <dbReference type="NCBI Taxonomy" id="133453"/>
    <lineage>
        <taxon>Bacteria</taxon>
        <taxon>Bacillati</taxon>
        <taxon>Chloroflexota</taxon>
        <taxon>Caldilineae</taxon>
        <taxon>Caldilineales</taxon>
        <taxon>Caldilineaceae</taxon>
        <taxon>Caldilinea</taxon>
    </lineage>
</organism>
<proteinExistence type="inferred from homology"/>
<keyword evidence="2 3" id="KW-0378">Hydrolase</keyword>
<dbReference type="InterPro" id="IPR000086">
    <property type="entry name" value="NUDIX_hydrolase_dom"/>
</dbReference>
<comment type="caution">
    <text evidence="5">The sequence shown here is derived from an EMBL/GenBank/DDBJ whole genome shotgun (WGS) entry which is preliminary data.</text>
</comment>
<dbReference type="InterPro" id="IPR020084">
    <property type="entry name" value="NUDIX_hydrolase_CS"/>
</dbReference>
<name>A0A7C1JLR4_9CHLR</name>
<evidence type="ECO:0000256" key="3">
    <source>
        <dbReference type="RuleBase" id="RU003476"/>
    </source>
</evidence>
<accession>A0A7C1JLR4</accession>
<dbReference type="Pfam" id="PF00293">
    <property type="entry name" value="NUDIX"/>
    <property type="match status" value="1"/>
</dbReference>
<dbReference type="InterPro" id="IPR020476">
    <property type="entry name" value="Nudix_hydrolase"/>
</dbReference>
<comment type="similarity">
    <text evidence="3">Belongs to the Nudix hydrolase family.</text>
</comment>
<dbReference type="EMBL" id="DSMG01000130">
    <property type="protein sequence ID" value="HDX32382.1"/>
    <property type="molecule type" value="Genomic_DNA"/>
</dbReference>
<dbReference type="PRINTS" id="PR00502">
    <property type="entry name" value="NUDIXFAMILY"/>
</dbReference>
<reference evidence="5" key="1">
    <citation type="journal article" date="2020" name="mSystems">
        <title>Genome- and Community-Level Interaction Insights into Carbon Utilization and Element Cycling Functions of Hydrothermarchaeota in Hydrothermal Sediment.</title>
        <authorList>
            <person name="Zhou Z."/>
            <person name="Liu Y."/>
            <person name="Xu W."/>
            <person name="Pan J."/>
            <person name="Luo Z.H."/>
            <person name="Li M."/>
        </authorList>
    </citation>
    <scope>NUCLEOTIDE SEQUENCE [LARGE SCALE GENOMIC DNA]</scope>
    <source>
        <strain evidence="5">SpSt-289</strain>
    </source>
</reference>
<dbReference type="PROSITE" id="PS00893">
    <property type="entry name" value="NUDIX_BOX"/>
    <property type="match status" value="1"/>
</dbReference>
<evidence type="ECO:0000313" key="5">
    <source>
        <dbReference type="EMBL" id="HDX32382.1"/>
    </source>
</evidence>
<protein>
    <submittedName>
        <fullName evidence="5">NUDIX domain-containing protein</fullName>
    </submittedName>
</protein>
<dbReference type="PANTHER" id="PTHR43046">
    <property type="entry name" value="GDP-MANNOSE MANNOSYL HYDROLASE"/>
    <property type="match status" value="1"/>
</dbReference>
<dbReference type="InterPro" id="IPR015797">
    <property type="entry name" value="NUDIX_hydrolase-like_dom_sf"/>
</dbReference>
<dbReference type="PROSITE" id="PS51462">
    <property type="entry name" value="NUDIX"/>
    <property type="match status" value="1"/>
</dbReference>
<evidence type="ECO:0000256" key="2">
    <source>
        <dbReference type="ARBA" id="ARBA00022801"/>
    </source>
</evidence>
<dbReference type="Gene3D" id="3.90.79.10">
    <property type="entry name" value="Nucleoside Triphosphate Pyrophosphohydrolase"/>
    <property type="match status" value="1"/>
</dbReference>
<dbReference type="GO" id="GO:0016787">
    <property type="term" value="F:hydrolase activity"/>
    <property type="evidence" value="ECO:0007669"/>
    <property type="project" value="UniProtKB-KW"/>
</dbReference>
<dbReference type="AlphaFoldDB" id="A0A7C1JLR4"/>
<sequence>MSLRTLFLRAARRIYDLWLFAARPVTPSVRILLVRDGKTLLIYHSYASKWYFPGGSVERGESLMEAAIREAREEVGAIVRGEPRLLGIYLSNQGGRSDHIVVFVSENFDLPDPPPQTWEIEGCAWFSLTNLPPNMQTGCRARVLEYLAGGGPYNGKWIEG</sequence>
<dbReference type="SUPFAM" id="SSF55811">
    <property type="entry name" value="Nudix"/>
    <property type="match status" value="1"/>
</dbReference>
<evidence type="ECO:0000256" key="1">
    <source>
        <dbReference type="ARBA" id="ARBA00001946"/>
    </source>
</evidence>
<gene>
    <name evidence="5" type="ORF">ENQ20_12985</name>
</gene>